<gene>
    <name evidence="1" type="ORF">ACFP81_10345</name>
</gene>
<dbReference type="EMBL" id="JBHSWD010000001">
    <property type="protein sequence ID" value="MFC6592354.1"/>
    <property type="molecule type" value="Genomic_DNA"/>
</dbReference>
<proteinExistence type="predicted"/>
<reference evidence="2" key="1">
    <citation type="journal article" date="2019" name="Int. J. Syst. Evol. Microbiol.">
        <title>The Global Catalogue of Microorganisms (GCM) 10K type strain sequencing project: providing services to taxonomists for standard genome sequencing and annotation.</title>
        <authorList>
            <consortium name="The Broad Institute Genomics Platform"/>
            <consortium name="The Broad Institute Genome Sequencing Center for Infectious Disease"/>
            <person name="Wu L."/>
            <person name="Ma J."/>
        </authorList>
    </citation>
    <scope>NUCLEOTIDE SEQUENCE [LARGE SCALE GENOMIC DNA]</scope>
    <source>
        <strain evidence="2">CGMCC 1.15772</strain>
    </source>
</reference>
<protein>
    <submittedName>
        <fullName evidence="1">Uncharacterized protein</fullName>
    </submittedName>
</protein>
<evidence type="ECO:0000313" key="2">
    <source>
        <dbReference type="Proteomes" id="UP001596297"/>
    </source>
</evidence>
<dbReference type="Proteomes" id="UP001596297">
    <property type="component" value="Unassembled WGS sequence"/>
</dbReference>
<organism evidence="1 2">
    <name type="scientific">Deinococcus lacus</name>
    <dbReference type="NCBI Taxonomy" id="392561"/>
    <lineage>
        <taxon>Bacteria</taxon>
        <taxon>Thermotogati</taxon>
        <taxon>Deinococcota</taxon>
        <taxon>Deinococci</taxon>
        <taxon>Deinococcales</taxon>
        <taxon>Deinococcaceae</taxon>
        <taxon>Deinococcus</taxon>
    </lineage>
</organism>
<sequence>MQHLALYRTDGTLVWTATLPPAAPPIPSADTPPLSLAVQGEVGILARPALGGGSEMLRVAPTEVGGTVATSSDPVTVPAVRDLAALGTQVYAATDTGVQPLTAQGLPNSAQTLAAFGPARVDRLWASQTGSGGRNLLAAWRDPRLLGTAAQPLRLWDGVSTAENSARTAGNFYEIRDLTFAPDGWMYLLTPNELTSYDTVLGLGQDLWRARTVLSGLQDAQAVTWLPGE</sequence>
<comment type="caution">
    <text evidence="1">The sequence shown here is derived from an EMBL/GenBank/DDBJ whole genome shotgun (WGS) entry which is preliminary data.</text>
</comment>
<accession>A0ABW1YHL2</accession>
<evidence type="ECO:0000313" key="1">
    <source>
        <dbReference type="EMBL" id="MFC6592354.1"/>
    </source>
</evidence>
<dbReference type="RefSeq" id="WP_380083378.1">
    <property type="nucleotide sequence ID" value="NZ_JBHSWD010000001.1"/>
</dbReference>
<name>A0ABW1YHL2_9DEIO</name>
<keyword evidence="2" id="KW-1185">Reference proteome</keyword>